<feature type="domain" description="AMP-dependent synthetase/ligase" evidence="1">
    <location>
        <begin position="40"/>
        <end position="428"/>
    </location>
</feature>
<reference evidence="3" key="1">
    <citation type="journal article" date="2015" name="Nature">
        <title>Complex archaea that bridge the gap between prokaryotes and eukaryotes.</title>
        <authorList>
            <person name="Spang A."/>
            <person name="Saw J.H."/>
            <person name="Jorgensen S.L."/>
            <person name="Zaremba-Niedzwiedzka K."/>
            <person name="Martijn J."/>
            <person name="Lind A.E."/>
            <person name="van Eijk R."/>
            <person name="Schleper C."/>
            <person name="Guy L."/>
            <person name="Ettema T.J."/>
        </authorList>
    </citation>
    <scope>NUCLEOTIDE SEQUENCE</scope>
</reference>
<organism evidence="3">
    <name type="scientific">marine sediment metagenome</name>
    <dbReference type="NCBI Taxonomy" id="412755"/>
    <lineage>
        <taxon>unclassified sequences</taxon>
        <taxon>metagenomes</taxon>
        <taxon>ecological metagenomes</taxon>
    </lineage>
</organism>
<dbReference type="PROSITE" id="PS00455">
    <property type="entry name" value="AMP_BINDING"/>
    <property type="match status" value="1"/>
</dbReference>
<dbReference type="Pfam" id="PF13193">
    <property type="entry name" value="AMP-binding_C"/>
    <property type="match status" value="1"/>
</dbReference>
<dbReference type="InterPro" id="IPR025110">
    <property type="entry name" value="AMP-bd_C"/>
</dbReference>
<dbReference type="PANTHER" id="PTHR43767">
    <property type="entry name" value="LONG-CHAIN-FATTY-ACID--COA LIGASE"/>
    <property type="match status" value="1"/>
</dbReference>
<gene>
    <name evidence="3" type="ORF">LCGC14_1127850</name>
</gene>
<dbReference type="InterPro" id="IPR050237">
    <property type="entry name" value="ATP-dep_AMP-bd_enzyme"/>
</dbReference>
<dbReference type="Pfam" id="PF00501">
    <property type="entry name" value="AMP-binding"/>
    <property type="match status" value="1"/>
</dbReference>
<evidence type="ECO:0000313" key="3">
    <source>
        <dbReference type="EMBL" id="KKN01421.1"/>
    </source>
</evidence>
<name>A0A0F9PK55_9ZZZZ</name>
<accession>A0A0F9PK55</accession>
<evidence type="ECO:0008006" key="4">
    <source>
        <dbReference type="Google" id="ProtNLM"/>
    </source>
</evidence>
<proteinExistence type="predicted"/>
<dbReference type="InterPro" id="IPR000873">
    <property type="entry name" value="AMP-dep_synth/lig_dom"/>
</dbReference>
<dbReference type="InterPro" id="IPR042099">
    <property type="entry name" value="ANL_N_sf"/>
</dbReference>
<dbReference type="EMBL" id="LAZR01005263">
    <property type="protein sequence ID" value="KKN01421.1"/>
    <property type="molecule type" value="Genomic_DNA"/>
</dbReference>
<protein>
    <recommendedName>
        <fullName evidence="4">AMP-dependent synthetase/ligase domain-containing protein</fullName>
    </recommendedName>
</protein>
<dbReference type="PANTHER" id="PTHR43767:SF1">
    <property type="entry name" value="NONRIBOSOMAL PEPTIDE SYNTHASE PES1 (EUROFUNG)-RELATED"/>
    <property type="match status" value="1"/>
</dbReference>
<evidence type="ECO:0000259" key="2">
    <source>
        <dbReference type="Pfam" id="PF13193"/>
    </source>
</evidence>
<sequence>MTSPYASRFWKKNWDNYVTDLKPEEYNTTITDMIKPTFKDFPNVMALEYFGLEMTFAELDKYSNQFANMLRNNGFKKGDIVGINLPNTPQYVIAELGTLKSGCIVSGVSPLLSTVQIHFQLNDLGIDEKQVALVTLDSSFSEHVVKISEKVKQLKIVITTDVASMLPKVPDDLTKSYGEIPEAKVTSLEGKKVLHFKKDILDSCSTTPLDVDITPDDVGWIQYTGGTTGPPKGAMLTQRGRASNVISLARWLRWERGTEITCSGFPFFHIAGVNTCEISIYTATSQLLILNPRDIDYIIKLMEKYHPTNLSNVPSLYQLLMRNPKFKKLDHSQLRFCFCAASPFPKESQGELESIIGKNKLIEVYGMTELSPVATVNPYLGVKKLGTIGLPIQNVDLKIVNTETGKEVPLGEPGEILVAGPLVMPGYHNNPEETKNVIDNDGYMHTGDVGIMDEDGYIKIVDRTKDMIIVGGFKVFSAKIEDVLSKHPAVGTIALIGTPNPNRPGSEIVKAYIQLHPEYEYRGSEDSVKEDIIKFAKNNCAPYEVPKIIDLVEELPLTAVGKIDKKILRKK</sequence>
<dbReference type="SUPFAM" id="SSF56801">
    <property type="entry name" value="Acetyl-CoA synthetase-like"/>
    <property type="match status" value="1"/>
</dbReference>
<dbReference type="InterPro" id="IPR020845">
    <property type="entry name" value="AMP-binding_CS"/>
</dbReference>
<dbReference type="Gene3D" id="3.40.50.12780">
    <property type="entry name" value="N-terminal domain of ligase-like"/>
    <property type="match status" value="1"/>
</dbReference>
<dbReference type="AlphaFoldDB" id="A0A0F9PK55"/>
<comment type="caution">
    <text evidence="3">The sequence shown here is derived from an EMBL/GenBank/DDBJ whole genome shotgun (WGS) entry which is preliminary data.</text>
</comment>
<evidence type="ECO:0000259" key="1">
    <source>
        <dbReference type="Pfam" id="PF00501"/>
    </source>
</evidence>
<dbReference type="InterPro" id="IPR045851">
    <property type="entry name" value="AMP-bd_C_sf"/>
</dbReference>
<dbReference type="GO" id="GO:0016878">
    <property type="term" value="F:acid-thiol ligase activity"/>
    <property type="evidence" value="ECO:0007669"/>
    <property type="project" value="UniProtKB-ARBA"/>
</dbReference>
<dbReference type="Gene3D" id="3.30.300.30">
    <property type="match status" value="1"/>
</dbReference>
<feature type="domain" description="AMP-binding enzyme C-terminal" evidence="2">
    <location>
        <begin position="479"/>
        <end position="562"/>
    </location>
</feature>